<dbReference type="OrthoDB" id="378644at2"/>
<dbReference type="AlphaFoldDB" id="A0A396RLH7"/>
<dbReference type="InterPro" id="IPR009826">
    <property type="entry name" value="DNA_circ_N"/>
</dbReference>
<reference evidence="2 3" key="1">
    <citation type="submission" date="2018-08" db="EMBL/GenBank/DDBJ databases">
        <title>The multiple taxonomic identification of Sphingomonas gilva.</title>
        <authorList>
            <person name="Zhu D."/>
            <person name="Zheng S."/>
        </authorList>
    </citation>
    <scope>NUCLEOTIDE SEQUENCE [LARGE SCALE GENOMIC DNA]</scope>
    <source>
        <strain evidence="2 3">ZDH117</strain>
    </source>
</reference>
<evidence type="ECO:0000313" key="3">
    <source>
        <dbReference type="Proteomes" id="UP000266693"/>
    </source>
</evidence>
<protein>
    <recommendedName>
        <fullName evidence="1">DNA circulation N-terminal domain-containing protein</fullName>
    </recommendedName>
</protein>
<keyword evidence="3" id="KW-1185">Reference proteome</keyword>
<comment type="caution">
    <text evidence="2">The sequence shown here is derived from an EMBL/GenBank/DDBJ whole genome shotgun (WGS) entry which is preliminary data.</text>
</comment>
<feature type="domain" description="DNA circulation N-terminal" evidence="1">
    <location>
        <begin position="8"/>
        <end position="93"/>
    </location>
</feature>
<gene>
    <name evidence="2" type="ORF">D1610_11705</name>
</gene>
<evidence type="ECO:0000313" key="2">
    <source>
        <dbReference type="EMBL" id="RHW17207.1"/>
    </source>
</evidence>
<dbReference type="EMBL" id="QWLV01000005">
    <property type="protein sequence ID" value="RHW17207.1"/>
    <property type="molecule type" value="Genomic_DNA"/>
</dbReference>
<dbReference type="Proteomes" id="UP000266693">
    <property type="component" value="Unassembled WGS sequence"/>
</dbReference>
<dbReference type="RefSeq" id="WP_118864374.1">
    <property type="nucleotide sequence ID" value="NZ_QWLV01000005.1"/>
</dbReference>
<organism evidence="2 3">
    <name type="scientific">Sphingomonas gilva</name>
    <dbReference type="NCBI Taxonomy" id="2305907"/>
    <lineage>
        <taxon>Bacteria</taxon>
        <taxon>Pseudomonadati</taxon>
        <taxon>Pseudomonadota</taxon>
        <taxon>Alphaproteobacteria</taxon>
        <taxon>Sphingomonadales</taxon>
        <taxon>Sphingomonadaceae</taxon>
        <taxon>Sphingomonas</taxon>
    </lineage>
</organism>
<dbReference type="Pfam" id="PF07157">
    <property type="entry name" value="DNA_circ_N"/>
    <property type="match status" value="1"/>
</dbReference>
<proteinExistence type="predicted"/>
<accession>A0A396RLH7</accession>
<evidence type="ECO:0000259" key="1">
    <source>
        <dbReference type="Pfam" id="PF07157"/>
    </source>
</evidence>
<name>A0A396RLH7_9SPHN</name>
<sequence length="405" mass="42542">MSWRDEFRPGSFRGVPFVTAEHELRGGRRVQTHEFPGRDKPFGEDLGKLARTFTIEVFVHGADYRQARDRLVDALEAAGAGTLVHPFLGSQSVNCVDFGMRESTDQGGMATFSIVFAESGAAISAPVAPDTATRAASSAETVAAAAPVTFAQRFDVSAMPAFVEDAATRLVRDTAAVAAIAGGLQGGAGPALHAFDAGLRLLPDSAQALVRSPLALGQAVLGMIHALGAIGTRPLARIAAIASLIGLGDGRDAPSVLTPARIRERDNATAWHELVDQIASAELVKAVAAAPLSSHADAEALRDQVSDLLEERILVAADAGDEDAAACYELLHRAMVADITRRGGTLARVHGFTPARTEPWLVIAQRLYGHGATLEPRAADLVARNRLRHPAFVPGGMPIEVIANG</sequence>